<feature type="compositionally biased region" description="Polar residues" evidence="1">
    <location>
        <begin position="419"/>
        <end position="429"/>
    </location>
</feature>
<evidence type="ECO:0000313" key="3">
    <source>
        <dbReference type="Proteomes" id="UP000559256"/>
    </source>
</evidence>
<evidence type="ECO:0000313" key="2">
    <source>
        <dbReference type="EMBL" id="KAF5364759.1"/>
    </source>
</evidence>
<gene>
    <name evidence="2" type="ORF">D9758_009298</name>
</gene>
<evidence type="ECO:0000256" key="1">
    <source>
        <dbReference type="SAM" id="MobiDB-lite"/>
    </source>
</evidence>
<protein>
    <submittedName>
        <fullName evidence="2">Uncharacterized protein</fullName>
    </submittedName>
</protein>
<comment type="caution">
    <text evidence="2">The sequence shown here is derived from an EMBL/GenBank/DDBJ whole genome shotgun (WGS) entry which is preliminary data.</text>
</comment>
<feature type="compositionally biased region" description="Polar residues" evidence="1">
    <location>
        <begin position="7"/>
        <end position="17"/>
    </location>
</feature>
<dbReference type="AlphaFoldDB" id="A0A8H5GGQ7"/>
<feature type="region of interest" description="Disordered" evidence="1">
    <location>
        <begin position="638"/>
        <end position="679"/>
    </location>
</feature>
<feature type="compositionally biased region" description="Polar residues" evidence="1">
    <location>
        <begin position="661"/>
        <end position="679"/>
    </location>
</feature>
<accession>A0A8H5GGQ7</accession>
<reference evidence="2 3" key="1">
    <citation type="journal article" date="2020" name="ISME J.">
        <title>Uncovering the hidden diversity of litter-decomposition mechanisms in mushroom-forming fungi.</title>
        <authorList>
            <person name="Floudas D."/>
            <person name="Bentzer J."/>
            <person name="Ahren D."/>
            <person name="Johansson T."/>
            <person name="Persson P."/>
            <person name="Tunlid A."/>
        </authorList>
    </citation>
    <scope>NUCLEOTIDE SEQUENCE [LARGE SCALE GENOMIC DNA]</scope>
    <source>
        <strain evidence="2 3">CBS 291.85</strain>
    </source>
</reference>
<feature type="region of interest" description="Disordered" evidence="1">
    <location>
        <begin position="1176"/>
        <end position="1255"/>
    </location>
</feature>
<feature type="compositionally biased region" description="Basic residues" evidence="1">
    <location>
        <begin position="506"/>
        <end position="520"/>
    </location>
</feature>
<feature type="region of interest" description="Disordered" evidence="1">
    <location>
        <begin position="583"/>
        <end position="603"/>
    </location>
</feature>
<dbReference type="Proteomes" id="UP000559256">
    <property type="component" value="Unassembled WGS sequence"/>
</dbReference>
<feature type="compositionally biased region" description="Acidic residues" evidence="1">
    <location>
        <begin position="840"/>
        <end position="858"/>
    </location>
</feature>
<feature type="compositionally biased region" description="Basic residues" evidence="1">
    <location>
        <begin position="261"/>
        <end position="276"/>
    </location>
</feature>
<feature type="compositionally biased region" description="Basic and acidic residues" evidence="1">
    <location>
        <begin position="466"/>
        <end position="485"/>
    </location>
</feature>
<feature type="compositionally biased region" description="Basic and acidic residues" evidence="1">
    <location>
        <begin position="332"/>
        <end position="341"/>
    </location>
</feature>
<feature type="compositionally biased region" description="Polar residues" evidence="1">
    <location>
        <begin position="152"/>
        <end position="165"/>
    </location>
</feature>
<keyword evidence="3" id="KW-1185">Reference proteome</keyword>
<feature type="region of interest" description="Disordered" evidence="1">
    <location>
        <begin position="918"/>
        <end position="963"/>
    </location>
</feature>
<feature type="compositionally biased region" description="Polar residues" evidence="1">
    <location>
        <begin position="436"/>
        <end position="446"/>
    </location>
</feature>
<feature type="region of interest" description="Disordered" evidence="1">
    <location>
        <begin position="806"/>
        <end position="879"/>
    </location>
</feature>
<feature type="region of interest" description="Disordered" evidence="1">
    <location>
        <begin position="1015"/>
        <end position="1088"/>
    </location>
</feature>
<feature type="compositionally biased region" description="Polar residues" evidence="1">
    <location>
        <begin position="1209"/>
        <end position="1224"/>
    </location>
</feature>
<feature type="compositionally biased region" description="Low complexity" evidence="1">
    <location>
        <begin position="398"/>
        <end position="418"/>
    </location>
</feature>
<feature type="compositionally biased region" description="Low complexity" evidence="1">
    <location>
        <begin position="307"/>
        <end position="317"/>
    </location>
</feature>
<feature type="region of interest" description="Disordered" evidence="1">
    <location>
        <begin position="149"/>
        <end position="215"/>
    </location>
</feature>
<sequence length="1255" mass="131946">MALSVYPQDSSKNLTSKSPPPQLINDSKPRARGNSAAARPSLRLHIANPTERLPVADTQTRALYNVPADPNPADLRHRGASFGTGKRSPSPQVRISNQTSGNSTPSSSSAGSATSGRGTTLPGRHQAPPQQMYSAGTVTTATTDELSGFSAFPSNISTPATNDSAHSFGAGPGNKNRSRPLPLPPPPSRPSSRGSTIPEARHGKGGPQPQQLTFDPTTSTWVIKPSVINSPLRSAPPNKLTASVTSPQLLGAQSGYSHQQSRLHHHSSSRSHGHSRSRSDQSRELTSLPKPMSIGSASADVSKSRSRQQSTRTAPSSDNESEALGSNWKQKQFAETRHDSDSPAETTEEEPELDPERLPGGKKWKGKEPIRGEGWHLLFPNASKNSSGLSVHTPPAPASAAATPPPALSATAPLPSTPFSGTAASSRTSLDLPPSISKSTATTPVTSFVPADGRPQSISSISISSRESRDEGTTRWKSKGRDGIRRSGSVSSISSYNSISGVSARISKKSSKRGKGKGKGKNVVGSASISYHNSAYGGPNGNLGASLSSPYIPTATTAESASTAAAAITTPTPVTVLPLPSAAPTPRSTQTLHQHPVDITPDRTFTPSRNLPAEPVASTGAPLLPLPPSLQIGGGILGQKSPPVPPKDMSSAQARAMANDPFSSSYTPGNQSPDNTNANPHLLYVYREYRDTDSDSLSSSQHDPVDIGYGYGDTGFEDDERVYVDDGYSGHNPDQGDWDEEDHEGGFITAAGTYVEGGGTGSNSDLNSALHGSGSSVYHGSTVHGSNIAHSVRSGVMAGRAAVSDIGGFRTPSLNEKERDRDRSPSPLSFAKRRKNSLDFLDDDDDLRDEDPEDDELSPDGTTGGAGYDMQGFGGDGGVPVAAPIPRRPGVSVTVMEQEFANAGMVIHDWRPQVQETIPALPSSGTGPRPDILSPASPRGARQRPTQKEKEKGSTPATPAGGLVVDIDPAEILGPEHEMIFSKNPSPTRYGGGYRSPFTFGGDEKVFVRGRWRMRSPSPNLSPLDLGPDAQGGHGLSPASGSSAPLSPITFTTSAGSGSNTLSPLSNPTSPIRRQRTGTTGGGATLGANLGATARKLRRYASEESLLIDSPNPVSAYNKASYNNFNNSNYDSSYYNNYNHSTAPMRLAPNRYVEPQPQPQRNLIDDFEGVNGSLAAAGERSMRRGDRSGQSGNGSGSDSSSIGGRSKGQSVTKVVQSMQPNHGSVLTKPRRPPHPAEKVSYDLWVQGLENKGKRA</sequence>
<dbReference type="EMBL" id="JAACJM010000031">
    <property type="protein sequence ID" value="KAF5364759.1"/>
    <property type="molecule type" value="Genomic_DNA"/>
</dbReference>
<organism evidence="2 3">
    <name type="scientific">Tetrapyrgos nigripes</name>
    <dbReference type="NCBI Taxonomy" id="182062"/>
    <lineage>
        <taxon>Eukaryota</taxon>
        <taxon>Fungi</taxon>
        <taxon>Dikarya</taxon>
        <taxon>Basidiomycota</taxon>
        <taxon>Agaricomycotina</taxon>
        <taxon>Agaricomycetes</taxon>
        <taxon>Agaricomycetidae</taxon>
        <taxon>Agaricales</taxon>
        <taxon>Marasmiineae</taxon>
        <taxon>Marasmiaceae</taxon>
        <taxon>Tetrapyrgos</taxon>
    </lineage>
</organism>
<name>A0A8H5GGQ7_9AGAR</name>
<feature type="compositionally biased region" description="Polar residues" evidence="1">
    <location>
        <begin position="1049"/>
        <end position="1072"/>
    </location>
</feature>
<feature type="compositionally biased region" description="Basic and acidic residues" evidence="1">
    <location>
        <begin position="815"/>
        <end position="824"/>
    </location>
</feature>
<feature type="compositionally biased region" description="Low complexity" evidence="1">
    <location>
        <begin position="1196"/>
        <end position="1208"/>
    </location>
</feature>
<feature type="compositionally biased region" description="Gly residues" evidence="1">
    <location>
        <begin position="862"/>
        <end position="878"/>
    </location>
</feature>
<feature type="region of interest" description="Disordered" evidence="1">
    <location>
        <begin position="1"/>
        <end position="131"/>
    </location>
</feature>
<proteinExistence type="predicted"/>
<feature type="compositionally biased region" description="Low complexity" evidence="1">
    <location>
        <begin position="1036"/>
        <end position="1048"/>
    </location>
</feature>
<feature type="compositionally biased region" description="Low complexity" evidence="1">
    <location>
        <begin position="96"/>
        <end position="120"/>
    </location>
</feature>
<feature type="compositionally biased region" description="Low complexity" evidence="1">
    <location>
        <begin position="487"/>
        <end position="503"/>
    </location>
</feature>
<feature type="region of interest" description="Disordered" evidence="1">
    <location>
        <begin position="254"/>
        <end position="524"/>
    </location>
</feature>
<dbReference type="OrthoDB" id="3065241at2759"/>